<keyword evidence="8" id="KW-1133">Transmembrane helix</keyword>
<feature type="region of interest" description="Disordered" evidence="7">
    <location>
        <begin position="103"/>
        <end position="141"/>
    </location>
</feature>
<dbReference type="InterPro" id="IPR049470">
    <property type="entry name" value="TRM61_C"/>
</dbReference>
<keyword evidence="12" id="KW-1185">Reference proteome</keyword>
<feature type="transmembrane region" description="Helical" evidence="8">
    <location>
        <begin position="12"/>
        <end position="39"/>
    </location>
</feature>
<dbReference type="Proteomes" id="UP000265160">
    <property type="component" value="LG19"/>
</dbReference>
<feature type="transmembrane region" description="Helical" evidence="8">
    <location>
        <begin position="45"/>
        <end position="63"/>
    </location>
</feature>
<evidence type="ECO:0000256" key="8">
    <source>
        <dbReference type="SAM" id="Phobius"/>
    </source>
</evidence>
<dbReference type="AlphaFoldDB" id="A0A3P9BQA6"/>
<keyword evidence="8" id="KW-0812">Transmembrane</keyword>
<keyword evidence="4" id="KW-0949">S-adenosyl-L-methionine</keyword>
<dbReference type="GO" id="GO:0031515">
    <property type="term" value="C:tRNA (m1A) methyltransferase complex"/>
    <property type="evidence" value="ECO:0007669"/>
    <property type="project" value="InterPro"/>
</dbReference>
<evidence type="ECO:0000259" key="10">
    <source>
        <dbReference type="Pfam" id="PF21985"/>
    </source>
</evidence>
<feature type="region of interest" description="Disordered" evidence="7">
    <location>
        <begin position="158"/>
        <end position="181"/>
    </location>
</feature>
<feature type="region of interest" description="Disordered" evidence="7">
    <location>
        <begin position="491"/>
        <end position="518"/>
    </location>
</feature>
<dbReference type="GO" id="GO:0160107">
    <property type="term" value="F:tRNA (adenine(58)-N1)-methyltransferase activity"/>
    <property type="evidence" value="ECO:0007669"/>
    <property type="project" value="UniProtKB-EC"/>
</dbReference>
<dbReference type="GO" id="GO:0005739">
    <property type="term" value="C:mitochondrion"/>
    <property type="evidence" value="ECO:0007669"/>
    <property type="project" value="TreeGrafter"/>
</dbReference>
<evidence type="ECO:0000256" key="3">
    <source>
        <dbReference type="ARBA" id="ARBA00022679"/>
    </source>
</evidence>
<dbReference type="InterPro" id="IPR029063">
    <property type="entry name" value="SAM-dependent_MTases_sf"/>
</dbReference>
<dbReference type="GO" id="GO:0030488">
    <property type="term" value="P:tRNA methylation"/>
    <property type="evidence" value="ECO:0007669"/>
    <property type="project" value="InterPro"/>
</dbReference>
<reference evidence="11" key="2">
    <citation type="submission" date="2025-08" db="UniProtKB">
        <authorList>
            <consortium name="Ensembl"/>
        </authorList>
    </citation>
    <scope>IDENTIFICATION</scope>
</reference>
<feature type="domain" description="tRNA (adenine(58)-N(1))-methyltransferase catalytic subunit TRM61 C-terminal" evidence="9">
    <location>
        <begin position="300"/>
        <end position="531"/>
    </location>
</feature>
<organism evidence="11 12">
    <name type="scientific">Maylandia zebra</name>
    <name type="common">zebra mbuna</name>
    <dbReference type="NCBI Taxonomy" id="106582"/>
    <lineage>
        <taxon>Eukaryota</taxon>
        <taxon>Metazoa</taxon>
        <taxon>Chordata</taxon>
        <taxon>Craniata</taxon>
        <taxon>Vertebrata</taxon>
        <taxon>Euteleostomi</taxon>
        <taxon>Actinopterygii</taxon>
        <taxon>Neopterygii</taxon>
        <taxon>Teleostei</taxon>
        <taxon>Neoteleostei</taxon>
        <taxon>Acanthomorphata</taxon>
        <taxon>Ovalentaria</taxon>
        <taxon>Cichlomorphae</taxon>
        <taxon>Cichliformes</taxon>
        <taxon>Cichlidae</taxon>
        <taxon>African cichlids</taxon>
        <taxon>Pseudocrenilabrinae</taxon>
        <taxon>Haplochromini</taxon>
        <taxon>Maylandia</taxon>
        <taxon>Maylandia zebra complex</taxon>
    </lineage>
</organism>
<dbReference type="GeneTree" id="ENSGT00940000154239"/>
<evidence type="ECO:0000256" key="7">
    <source>
        <dbReference type="SAM" id="MobiDB-lite"/>
    </source>
</evidence>
<dbReference type="SUPFAM" id="SSF53335">
    <property type="entry name" value="S-adenosyl-L-methionine-dependent methyltransferases"/>
    <property type="match status" value="1"/>
</dbReference>
<evidence type="ECO:0000256" key="2">
    <source>
        <dbReference type="ARBA" id="ARBA00022603"/>
    </source>
</evidence>
<dbReference type="STRING" id="106582.ENSMZEP00005012125"/>
<evidence type="ECO:0000256" key="5">
    <source>
        <dbReference type="ARBA" id="ARBA00022694"/>
    </source>
</evidence>
<evidence type="ECO:0000256" key="1">
    <source>
        <dbReference type="ARBA" id="ARBA00012796"/>
    </source>
</evidence>
<comment type="catalytic activity">
    <reaction evidence="6">
        <text>an adenosine in mRNA + S-adenosyl-L-methionine = an N(1)-methyladenosine in mRNA + S-adenosyl-L-homocysteine + H(+)</text>
        <dbReference type="Rhea" id="RHEA:55392"/>
        <dbReference type="Rhea" id="RHEA-COMP:12414"/>
        <dbReference type="Rhea" id="RHEA-COMP:12415"/>
        <dbReference type="ChEBI" id="CHEBI:15378"/>
        <dbReference type="ChEBI" id="CHEBI:57856"/>
        <dbReference type="ChEBI" id="CHEBI:59789"/>
        <dbReference type="ChEBI" id="CHEBI:74411"/>
        <dbReference type="ChEBI" id="CHEBI:74491"/>
    </reaction>
</comment>
<dbReference type="CDD" id="cd02440">
    <property type="entry name" value="AdoMet_MTases"/>
    <property type="match status" value="1"/>
</dbReference>
<reference evidence="11" key="3">
    <citation type="submission" date="2025-09" db="UniProtKB">
        <authorList>
            <consortium name="Ensembl"/>
        </authorList>
    </citation>
    <scope>IDENTIFICATION</scope>
</reference>
<keyword evidence="8" id="KW-0472">Membrane</keyword>
<proteinExistence type="predicted"/>
<feature type="domain" description="TR61B FKBP-like" evidence="10">
    <location>
        <begin position="227"/>
        <end position="280"/>
    </location>
</feature>
<dbReference type="SMR" id="A0A3P9BQA6"/>
<protein>
    <recommendedName>
        <fullName evidence="1">tRNA (adenine(58)-N(1))-methyltransferase</fullName>
        <ecNumber evidence="1">2.1.1.220</ecNumber>
    </recommendedName>
</protein>
<dbReference type="PANTHER" id="PTHR12133">
    <property type="entry name" value="TRNA (ADENINE(58)-N(1))-METHYLTRANSFERASE"/>
    <property type="match status" value="1"/>
</dbReference>
<dbReference type="InterPro" id="IPR014816">
    <property type="entry name" value="tRNA_MeTrfase_Gcd14"/>
</dbReference>
<evidence type="ECO:0000313" key="12">
    <source>
        <dbReference type="Proteomes" id="UP000265160"/>
    </source>
</evidence>
<dbReference type="Gene3D" id="3.10.330.20">
    <property type="match status" value="1"/>
</dbReference>
<dbReference type="PROSITE" id="PS51620">
    <property type="entry name" value="SAM_TRM61"/>
    <property type="match status" value="1"/>
</dbReference>
<dbReference type="Pfam" id="PF08704">
    <property type="entry name" value="GCD14"/>
    <property type="match status" value="1"/>
</dbReference>
<dbReference type="Gene3D" id="3.40.50.150">
    <property type="entry name" value="Vaccinia Virus protein VP39"/>
    <property type="match status" value="1"/>
</dbReference>
<dbReference type="FunFam" id="3.10.330.20:FF:000003">
    <property type="entry name" value="tRNA (Adenine(58)-N(1))-methyltransferase, mitochondrial isoform X1"/>
    <property type="match status" value="1"/>
</dbReference>
<dbReference type="PANTHER" id="PTHR12133:SF1">
    <property type="entry name" value="TRNA (ADENINE(58)-N(1))-METHYLTRANSFERASE, MITOCHONDRIAL"/>
    <property type="match status" value="1"/>
</dbReference>
<feature type="compositionally biased region" description="Acidic residues" evidence="7">
    <location>
        <begin position="496"/>
        <end position="507"/>
    </location>
</feature>
<name>A0A3P9BQA6_9CICH</name>
<evidence type="ECO:0000256" key="6">
    <source>
        <dbReference type="ARBA" id="ARBA00048481"/>
    </source>
</evidence>
<dbReference type="Pfam" id="PF21985">
    <property type="entry name" value="TR61B_FKBP-like"/>
    <property type="match status" value="1"/>
</dbReference>
<evidence type="ECO:0000256" key="4">
    <source>
        <dbReference type="ARBA" id="ARBA00022691"/>
    </source>
</evidence>
<dbReference type="FunFam" id="3.40.50.150:FF:000181">
    <property type="entry name" value="tRNA (Adenine(58)-N(1))-methyltransferase, mitochondrial isoform X4"/>
    <property type="match status" value="1"/>
</dbReference>
<evidence type="ECO:0000259" key="9">
    <source>
        <dbReference type="Pfam" id="PF08704"/>
    </source>
</evidence>
<feature type="compositionally biased region" description="Polar residues" evidence="7">
    <location>
        <begin position="117"/>
        <end position="126"/>
    </location>
</feature>
<evidence type="ECO:0000313" key="11">
    <source>
        <dbReference type="Ensembl" id="ENSMZEP00005012125.1"/>
    </source>
</evidence>
<reference evidence="11 12" key="1">
    <citation type="journal article" date="2014" name="Nature">
        <title>The genomic substrate for adaptive radiation in African cichlid fish.</title>
        <authorList>
            <person name="Brawand D."/>
            <person name="Wagner C.E."/>
            <person name="Li Y.I."/>
            <person name="Malinsky M."/>
            <person name="Keller I."/>
            <person name="Fan S."/>
            <person name="Simakov O."/>
            <person name="Ng A.Y."/>
            <person name="Lim Z.W."/>
            <person name="Bezault E."/>
            <person name="Turner-Maier J."/>
            <person name="Johnson J."/>
            <person name="Alcazar R."/>
            <person name="Noh H.J."/>
            <person name="Russell P."/>
            <person name="Aken B."/>
            <person name="Alfoldi J."/>
            <person name="Amemiya C."/>
            <person name="Azzouzi N."/>
            <person name="Baroiller J.F."/>
            <person name="Barloy-Hubler F."/>
            <person name="Berlin A."/>
            <person name="Bloomquist R."/>
            <person name="Carleton K.L."/>
            <person name="Conte M.A."/>
            <person name="D'Cotta H."/>
            <person name="Eshel O."/>
            <person name="Gaffney L."/>
            <person name="Galibert F."/>
            <person name="Gante H.F."/>
            <person name="Gnerre S."/>
            <person name="Greuter L."/>
            <person name="Guyon R."/>
            <person name="Haddad N.S."/>
            <person name="Haerty W."/>
            <person name="Harris R.M."/>
            <person name="Hofmann H.A."/>
            <person name="Hourlier T."/>
            <person name="Hulata G."/>
            <person name="Jaffe D.B."/>
            <person name="Lara M."/>
            <person name="Lee A.P."/>
            <person name="MacCallum I."/>
            <person name="Mwaiko S."/>
            <person name="Nikaido M."/>
            <person name="Nishihara H."/>
            <person name="Ozouf-Costaz C."/>
            <person name="Penman D.J."/>
            <person name="Przybylski D."/>
            <person name="Rakotomanga M."/>
            <person name="Renn S.C.P."/>
            <person name="Ribeiro F.J."/>
            <person name="Ron M."/>
            <person name="Salzburger W."/>
            <person name="Sanchez-Pulido L."/>
            <person name="Santos M.E."/>
            <person name="Searle S."/>
            <person name="Sharpe T."/>
            <person name="Swofford R."/>
            <person name="Tan F.J."/>
            <person name="Williams L."/>
            <person name="Young S."/>
            <person name="Yin S."/>
            <person name="Okada N."/>
            <person name="Kocher T.D."/>
            <person name="Miska E.A."/>
            <person name="Lander E.S."/>
            <person name="Venkatesh B."/>
            <person name="Fernald R.D."/>
            <person name="Meyer A."/>
            <person name="Ponting C.P."/>
            <person name="Streelman J.T."/>
            <person name="Lindblad-Toh K."/>
            <person name="Seehausen O."/>
            <person name="Di Palma F."/>
        </authorList>
    </citation>
    <scope>NUCLEOTIDE SEQUENCE</scope>
</reference>
<sequence length="538" mass="60203">MRTLSQHLPLASYYVLLWVFPAAGLHAVCVILGFSAFFTGWDRHHSFHLVTFLNVAMALKVALHRLVFTHRTLTIWASSQRHSRHRDLLVNLSESVRDTRTFSGAAVKRNDNKEGTSDYSRLSTKVTSRKRRPLSPLERISGLLPQDALSPEVMQLREQESDKGAEIQGSVPNRTQVEVGDEDIVKKSEHEAHSPPVGAEELDTGSVHHREKQVWAALPGERLLTCGELLVAEYRRKKRVEFRKMFQLQTGARLESSWGVILHNDIAGQPAGLFLKTHRGVPIFIRRASLEDYVLCMKRGPAIAYPKDAASMLMMMDVTEGDCVLESGSGSGAMSLFLSKAVGSKGSVLSVEVREDHHRRAVLNYNRWRTSWSLRRGEEWPDNVQFHKADLCTASSLLAGRGFHAVALDLINPHLVLPTVIPHLHPGAVCAVYLANITQVTDLLEGVRCSTLPLLCERVIELPLREWVVAPALQKDGRYCNKKAQILDENLSQDGEASEESDKEDPDPPFGSIPYIARPHPEQMSHTAFLVKLRKCVQ</sequence>
<dbReference type="InterPro" id="IPR054151">
    <property type="entry name" value="TR61B_FKBP-like"/>
</dbReference>
<dbReference type="Ensembl" id="ENSMZET00005012552.1">
    <property type="protein sequence ID" value="ENSMZEP00005012125.1"/>
    <property type="gene ID" value="ENSMZEG00005009108.1"/>
</dbReference>
<keyword evidence="3" id="KW-0808">Transferase</keyword>
<keyword evidence="5" id="KW-0819">tRNA processing</keyword>
<dbReference type="EC" id="2.1.1.220" evidence="1"/>
<accession>A0A3P9BQA6</accession>
<keyword evidence="2" id="KW-0489">Methyltransferase</keyword>